<protein>
    <recommendedName>
        <fullName evidence="4">Nephrocystin 3-like N-terminal domain-containing protein</fullName>
    </recommendedName>
</protein>
<dbReference type="SUPFAM" id="SSF52540">
    <property type="entry name" value="P-loop containing nucleoside triphosphate hydrolases"/>
    <property type="match status" value="1"/>
</dbReference>
<feature type="compositionally biased region" description="Low complexity" evidence="2">
    <location>
        <begin position="186"/>
        <end position="195"/>
    </location>
</feature>
<feature type="compositionally biased region" description="Basic and acidic residues" evidence="2">
    <location>
        <begin position="347"/>
        <end position="356"/>
    </location>
</feature>
<evidence type="ECO:0000313" key="5">
    <source>
        <dbReference type="EMBL" id="KAJ9148635.1"/>
    </source>
</evidence>
<feature type="domain" description="Nephrocystin 3-like N-terminal" evidence="4">
    <location>
        <begin position="367"/>
        <end position="521"/>
    </location>
</feature>
<feature type="signal peptide" evidence="3">
    <location>
        <begin position="1"/>
        <end position="26"/>
    </location>
</feature>
<dbReference type="PANTHER" id="PTHR10039">
    <property type="entry name" value="AMELOGENIN"/>
    <property type="match status" value="1"/>
</dbReference>
<feature type="region of interest" description="Disordered" evidence="2">
    <location>
        <begin position="278"/>
        <end position="356"/>
    </location>
</feature>
<comment type="caution">
    <text evidence="5">The sequence shown here is derived from an EMBL/GenBank/DDBJ whole genome shotgun (WGS) entry which is preliminary data.</text>
</comment>
<sequence length="531" mass="59889">MDPATTIGLAASILTFIDFSWSLVRGSYEVYRSVSRTTKENAQISDIIGDLREVTEGVQADIQGKTKHEKALVKLASQCESLSQELIGILDRLRMKEETRWESLKIKWKSMRKEKDIASIEKRLIEYRGEIVIRLSLMMCNQNSSLKGNLDTIQRDGAKFSKQTTVELAGLRANVQDLTKHLKDLTTGGATTTKRTPAHDAETKSPEDEAFQLLTELRNVLVSLRERSELLPKETAILRRLYFDSIHRREDAVGTAEGGTFEWLFETTDQLPEIKEELSVSSCDDKTDDEDNSAYGSEDASFEEADPSEPPMAVHDTHNEVQAEPQQRLSPVRESSNETGSQVSFSHRSDKPPPRQVKIHQDASRLFHSFVQDGSGVFFIYGKAGSGKSTLMKLMGNHQAVEEGLRQWSGGRRLVLMKSYFWNSGHKLQMSLEGFYRTVLFEVLSQCPELIPQTFADEWEVTPLVAEITESYRLPELKAAMTRLGKAVASDTYRFCFFIDGLDEYEGDSSDYVDLVQLIKVVAQNCRVNTA</sequence>
<dbReference type="Gene3D" id="3.40.50.300">
    <property type="entry name" value="P-loop containing nucleotide triphosphate hydrolases"/>
    <property type="match status" value="1"/>
</dbReference>
<dbReference type="AlphaFoldDB" id="A0AA38RQJ6"/>
<dbReference type="InterPro" id="IPR027417">
    <property type="entry name" value="P-loop_NTPase"/>
</dbReference>
<feature type="region of interest" description="Disordered" evidence="2">
    <location>
        <begin position="186"/>
        <end position="205"/>
    </location>
</feature>
<proteinExistence type="predicted"/>
<name>A0AA38RQJ6_9PEZI</name>
<feature type="chain" id="PRO_5041218036" description="Nephrocystin 3-like N-terminal domain-containing protein" evidence="3">
    <location>
        <begin position="27"/>
        <end position="531"/>
    </location>
</feature>
<dbReference type="EMBL" id="JANBVO010000012">
    <property type="protein sequence ID" value="KAJ9148635.1"/>
    <property type="molecule type" value="Genomic_DNA"/>
</dbReference>
<evidence type="ECO:0000256" key="2">
    <source>
        <dbReference type="SAM" id="MobiDB-lite"/>
    </source>
</evidence>
<dbReference type="Pfam" id="PF24883">
    <property type="entry name" value="NPHP3_N"/>
    <property type="match status" value="1"/>
</dbReference>
<keyword evidence="3" id="KW-0732">Signal</keyword>
<evidence type="ECO:0000313" key="6">
    <source>
        <dbReference type="Proteomes" id="UP001174694"/>
    </source>
</evidence>
<evidence type="ECO:0000256" key="1">
    <source>
        <dbReference type="ARBA" id="ARBA00022737"/>
    </source>
</evidence>
<organism evidence="5 6">
    <name type="scientific">Pleurostoma richardsiae</name>
    <dbReference type="NCBI Taxonomy" id="41990"/>
    <lineage>
        <taxon>Eukaryota</taxon>
        <taxon>Fungi</taxon>
        <taxon>Dikarya</taxon>
        <taxon>Ascomycota</taxon>
        <taxon>Pezizomycotina</taxon>
        <taxon>Sordariomycetes</taxon>
        <taxon>Sordariomycetidae</taxon>
        <taxon>Calosphaeriales</taxon>
        <taxon>Pleurostomataceae</taxon>
        <taxon>Pleurostoma</taxon>
    </lineage>
</organism>
<keyword evidence="6" id="KW-1185">Reference proteome</keyword>
<dbReference type="InterPro" id="IPR056884">
    <property type="entry name" value="NPHP3-like_N"/>
</dbReference>
<evidence type="ECO:0000256" key="3">
    <source>
        <dbReference type="SAM" id="SignalP"/>
    </source>
</evidence>
<accession>A0AA38RQJ6</accession>
<reference evidence="5" key="1">
    <citation type="submission" date="2022-07" db="EMBL/GenBank/DDBJ databases">
        <title>Fungi with potential for degradation of polypropylene.</title>
        <authorList>
            <person name="Gostincar C."/>
        </authorList>
    </citation>
    <scope>NUCLEOTIDE SEQUENCE</scope>
    <source>
        <strain evidence="5">EXF-13308</strain>
    </source>
</reference>
<dbReference type="PANTHER" id="PTHR10039:SF5">
    <property type="entry name" value="NACHT DOMAIN-CONTAINING PROTEIN"/>
    <property type="match status" value="1"/>
</dbReference>
<evidence type="ECO:0000259" key="4">
    <source>
        <dbReference type="Pfam" id="PF24883"/>
    </source>
</evidence>
<feature type="compositionally biased region" description="Polar residues" evidence="2">
    <location>
        <begin position="324"/>
        <end position="346"/>
    </location>
</feature>
<keyword evidence="1" id="KW-0677">Repeat</keyword>
<gene>
    <name evidence="5" type="ORF">NKR23_g4878</name>
</gene>
<dbReference type="Proteomes" id="UP001174694">
    <property type="component" value="Unassembled WGS sequence"/>
</dbReference>